<dbReference type="Pfam" id="PF00538">
    <property type="entry name" value="Linker_histone"/>
    <property type="match status" value="1"/>
</dbReference>
<dbReference type="GO" id="GO:0030261">
    <property type="term" value="P:chromosome condensation"/>
    <property type="evidence" value="ECO:0007669"/>
    <property type="project" value="TreeGrafter"/>
</dbReference>
<feature type="region of interest" description="Disordered" evidence="8">
    <location>
        <begin position="113"/>
        <end position="193"/>
    </location>
</feature>
<dbReference type="PANTHER" id="PTHR11467:SF168">
    <property type="entry name" value="HISTONE H1.1"/>
    <property type="match status" value="1"/>
</dbReference>
<dbReference type="GO" id="GO:0006334">
    <property type="term" value="P:nucleosome assembly"/>
    <property type="evidence" value="ECO:0007669"/>
    <property type="project" value="InterPro"/>
</dbReference>
<evidence type="ECO:0000313" key="11">
    <source>
        <dbReference type="Proteomes" id="UP000886595"/>
    </source>
</evidence>
<evidence type="ECO:0000256" key="2">
    <source>
        <dbReference type="ARBA" id="ARBA00004123"/>
    </source>
</evidence>
<comment type="function">
    <text evidence="1">Histones H1 are necessary for the condensation of nucleosome chains into higher-order structures.</text>
</comment>
<dbReference type="Proteomes" id="UP000886595">
    <property type="component" value="Unassembled WGS sequence"/>
</dbReference>
<feature type="region of interest" description="Disordered" evidence="8">
    <location>
        <begin position="1"/>
        <end position="45"/>
    </location>
</feature>
<keyword evidence="5 7" id="KW-0238">DNA-binding</keyword>
<proteinExistence type="inferred from homology"/>
<reference evidence="10 11" key="1">
    <citation type="submission" date="2020-02" db="EMBL/GenBank/DDBJ databases">
        <authorList>
            <person name="Ma Q."/>
            <person name="Huang Y."/>
            <person name="Song X."/>
            <person name="Pei D."/>
        </authorList>
    </citation>
    <scope>NUCLEOTIDE SEQUENCE [LARGE SCALE GENOMIC DNA]</scope>
    <source>
        <strain evidence="10">Sxm20200214</strain>
        <tissue evidence="10">Leaf</tissue>
    </source>
</reference>
<evidence type="ECO:0000256" key="5">
    <source>
        <dbReference type="ARBA" id="ARBA00023125"/>
    </source>
</evidence>
<comment type="caution">
    <text evidence="10">The sequence shown here is derived from an EMBL/GenBank/DDBJ whole genome shotgun (WGS) entry which is preliminary data.</text>
</comment>
<dbReference type="GO" id="GO:0031492">
    <property type="term" value="F:nucleosomal DNA binding"/>
    <property type="evidence" value="ECO:0007669"/>
    <property type="project" value="TreeGrafter"/>
</dbReference>
<evidence type="ECO:0000256" key="8">
    <source>
        <dbReference type="SAM" id="MobiDB-lite"/>
    </source>
</evidence>
<keyword evidence="6 7" id="KW-0539">Nucleus</keyword>
<dbReference type="AlphaFoldDB" id="A0A8X7PZ19"/>
<evidence type="ECO:0000313" key="10">
    <source>
        <dbReference type="EMBL" id="KAG2260711.1"/>
    </source>
</evidence>
<dbReference type="GO" id="GO:0003690">
    <property type="term" value="F:double-stranded DNA binding"/>
    <property type="evidence" value="ECO:0007669"/>
    <property type="project" value="TreeGrafter"/>
</dbReference>
<dbReference type="SUPFAM" id="SSF46785">
    <property type="entry name" value="Winged helix' DNA-binding domain"/>
    <property type="match status" value="1"/>
</dbReference>
<dbReference type="FunFam" id="1.10.10.10:FF:000521">
    <property type="entry name" value="Histone H1"/>
    <property type="match status" value="1"/>
</dbReference>
<dbReference type="GO" id="GO:0005634">
    <property type="term" value="C:nucleus"/>
    <property type="evidence" value="ECO:0007669"/>
    <property type="project" value="UniProtKB-SubCell"/>
</dbReference>
<evidence type="ECO:0000259" key="9">
    <source>
        <dbReference type="PROSITE" id="PS51504"/>
    </source>
</evidence>
<dbReference type="Gene3D" id="1.10.10.10">
    <property type="entry name" value="Winged helix-like DNA-binding domain superfamily/Winged helix DNA-binding domain"/>
    <property type="match status" value="1"/>
</dbReference>
<comment type="subcellular location">
    <subcellularLocation>
        <location evidence="3">Chromosome</location>
    </subcellularLocation>
    <subcellularLocation>
        <location evidence="2 7">Nucleus</location>
    </subcellularLocation>
</comment>
<comment type="similarity">
    <text evidence="7">Belongs to the histone H1/H5 family.</text>
</comment>
<dbReference type="InterPro" id="IPR005819">
    <property type="entry name" value="H1/H5"/>
</dbReference>
<dbReference type="InterPro" id="IPR036390">
    <property type="entry name" value="WH_DNA-bd_sf"/>
</dbReference>
<organism evidence="10 11">
    <name type="scientific">Brassica carinata</name>
    <name type="common">Ethiopian mustard</name>
    <name type="synonym">Abyssinian cabbage</name>
    <dbReference type="NCBI Taxonomy" id="52824"/>
    <lineage>
        <taxon>Eukaryota</taxon>
        <taxon>Viridiplantae</taxon>
        <taxon>Streptophyta</taxon>
        <taxon>Embryophyta</taxon>
        <taxon>Tracheophyta</taxon>
        <taxon>Spermatophyta</taxon>
        <taxon>Magnoliopsida</taxon>
        <taxon>eudicotyledons</taxon>
        <taxon>Gunneridae</taxon>
        <taxon>Pentapetalae</taxon>
        <taxon>rosids</taxon>
        <taxon>malvids</taxon>
        <taxon>Brassicales</taxon>
        <taxon>Brassicaceae</taxon>
        <taxon>Brassiceae</taxon>
        <taxon>Brassica</taxon>
    </lineage>
</organism>
<dbReference type="GO" id="GO:0030527">
    <property type="term" value="F:structural constituent of chromatin"/>
    <property type="evidence" value="ECO:0007669"/>
    <property type="project" value="InterPro"/>
</dbReference>
<dbReference type="EMBL" id="JAAMPC010000015">
    <property type="protein sequence ID" value="KAG2260711.1"/>
    <property type="molecule type" value="Genomic_DNA"/>
</dbReference>
<evidence type="ECO:0000256" key="7">
    <source>
        <dbReference type="RuleBase" id="RU003894"/>
    </source>
</evidence>
<evidence type="ECO:0000256" key="6">
    <source>
        <dbReference type="ARBA" id="ARBA00023242"/>
    </source>
</evidence>
<gene>
    <name evidence="10" type="ORF">Bca52824_080005</name>
</gene>
<dbReference type="GO" id="GO:0000786">
    <property type="term" value="C:nucleosome"/>
    <property type="evidence" value="ECO:0007669"/>
    <property type="project" value="InterPro"/>
</dbReference>
<dbReference type="GO" id="GO:0045910">
    <property type="term" value="P:negative regulation of DNA recombination"/>
    <property type="evidence" value="ECO:0007669"/>
    <property type="project" value="TreeGrafter"/>
</dbReference>
<keyword evidence="4 7" id="KW-0158">Chromosome</keyword>
<evidence type="ECO:0000256" key="1">
    <source>
        <dbReference type="ARBA" id="ARBA00002809"/>
    </source>
</evidence>
<evidence type="ECO:0000256" key="4">
    <source>
        <dbReference type="ARBA" id="ARBA00022454"/>
    </source>
</evidence>
<dbReference type="InterPro" id="IPR005818">
    <property type="entry name" value="Histone_H1/H5_H15"/>
</dbReference>
<evidence type="ECO:0000256" key="3">
    <source>
        <dbReference type="ARBA" id="ARBA00004286"/>
    </source>
</evidence>
<accession>A0A8X7PZ19</accession>
<feature type="domain" description="H15" evidence="9">
    <location>
        <begin position="44"/>
        <end position="113"/>
    </location>
</feature>
<dbReference type="PRINTS" id="PR00624">
    <property type="entry name" value="HISTONEH5"/>
</dbReference>
<dbReference type="SMART" id="SM00526">
    <property type="entry name" value="H15"/>
    <property type="match status" value="1"/>
</dbReference>
<dbReference type="OrthoDB" id="1110759at2759"/>
<keyword evidence="11" id="KW-1185">Reference proteome</keyword>
<protein>
    <recommendedName>
        <fullName evidence="9">H15 domain-containing protein</fullName>
    </recommendedName>
</protein>
<name>A0A8X7PZ19_BRACI</name>
<dbReference type="PANTHER" id="PTHR11467">
    <property type="entry name" value="HISTONE H1"/>
    <property type="match status" value="1"/>
</dbReference>
<sequence length="193" mass="21147">MTTAEIEQESVPPMEPVSEKKKTKKAKEVKKTVAAAPRKKAVSTHPTYEEMIKDAIVMLKERTGSSQYAIHKFIEEKHKELSSSFRKLLLLNLKRLVASEKLVKVKASFKIPSAKPSSPKSLGGCNIQGSKGKTAVKAKERPAKAAKTSTVTSPGKKKAPAMATKKKTPVKKSVKPKTVKSPMKKRASRKAKK</sequence>
<dbReference type="PROSITE" id="PS51504">
    <property type="entry name" value="H15"/>
    <property type="match status" value="1"/>
</dbReference>
<dbReference type="CDD" id="cd00073">
    <property type="entry name" value="H15"/>
    <property type="match status" value="1"/>
</dbReference>
<feature type="compositionally biased region" description="Basic residues" evidence="8">
    <location>
        <begin position="155"/>
        <end position="193"/>
    </location>
</feature>
<dbReference type="InterPro" id="IPR036388">
    <property type="entry name" value="WH-like_DNA-bd_sf"/>
</dbReference>